<keyword evidence="3" id="KW-1185">Reference proteome</keyword>
<feature type="transmembrane region" description="Helical" evidence="1">
    <location>
        <begin position="120"/>
        <end position="140"/>
    </location>
</feature>
<feature type="transmembrane region" description="Helical" evidence="1">
    <location>
        <begin position="50"/>
        <end position="67"/>
    </location>
</feature>
<evidence type="ECO:0000256" key="1">
    <source>
        <dbReference type="SAM" id="Phobius"/>
    </source>
</evidence>
<keyword evidence="1" id="KW-0812">Transmembrane</keyword>
<dbReference type="EMBL" id="CP034593">
    <property type="protein sequence ID" value="AZQ77361.1"/>
    <property type="molecule type" value="Genomic_DNA"/>
</dbReference>
<evidence type="ECO:0000313" key="3">
    <source>
        <dbReference type="Proteomes" id="UP000280344"/>
    </source>
</evidence>
<reference evidence="2 3" key="1">
    <citation type="submission" date="2018-12" db="EMBL/GenBank/DDBJ databases">
        <title>Complete genome sequence of Flaviflexus sp. H23T48.</title>
        <authorList>
            <person name="Bae J.-W."/>
            <person name="Lee J.-Y."/>
        </authorList>
    </citation>
    <scope>NUCLEOTIDE SEQUENCE [LARGE SCALE GENOMIC DNA]</scope>
    <source>
        <strain evidence="2 3">H23T48</strain>
    </source>
</reference>
<keyword evidence="1" id="KW-0472">Membrane</keyword>
<name>A0A3Q9G4M6_9ACTO</name>
<dbReference type="Proteomes" id="UP000280344">
    <property type="component" value="Chromosome"/>
</dbReference>
<gene>
    <name evidence="2" type="ORF">EJ997_08480</name>
</gene>
<organism evidence="2 3">
    <name type="scientific">Flaviflexus ciconiae</name>
    <dbReference type="NCBI Taxonomy" id="2496867"/>
    <lineage>
        <taxon>Bacteria</taxon>
        <taxon>Bacillati</taxon>
        <taxon>Actinomycetota</taxon>
        <taxon>Actinomycetes</taxon>
        <taxon>Actinomycetales</taxon>
        <taxon>Actinomycetaceae</taxon>
        <taxon>Flaviflexus</taxon>
    </lineage>
</organism>
<protein>
    <submittedName>
        <fullName evidence="2">Uncharacterized protein</fullName>
    </submittedName>
</protein>
<keyword evidence="1" id="KW-1133">Transmembrane helix</keyword>
<feature type="transmembrane region" description="Helical" evidence="1">
    <location>
        <begin position="147"/>
        <end position="163"/>
    </location>
</feature>
<dbReference type="AlphaFoldDB" id="A0A3Q9G4M6"/>
<accession>A0A3Q9G4M6</accession>
<dbReference type="OrthoDB" id="9934144at2"/>
<evidence type="ECO:0000313" key="2">
    <source>
        <dbReference type="EMBL" id="AZQ77361.1"/>
    </source>
</evidence>
<feature type="transmembrane region" description="Helical" evidence="1">
    <location>
        <begin position="175"/>
        <end position="199"/>
    </location>
</feature>
<feature type="transmembrane region" description="Helical" evidence="1">
    <location>
        <begin position="16"/>
        <end position="38"/>
    </location>
</feature>
<proteinExistence type="predicted"/>
<sequence length="207" mass="22284">MTRFGAWRIFLKTRRAWGVAVLSVIATVILLLLHPSAYGIPGFNNVRDTPISYLIGFVLGSLSATLVHSVSPAMEILATRRVAQARALLLLIATVAQALLILGVSIVLREIAGLDMPREHVAVFLTSMLFFHGVGFLAAGLTAGPRMWLIPTALMAVFLAFSWKDEYTVQPWNLVLNTSGSLVVTAVCAYGLGLVIASIGNPKIRAD</sequence>
<dbReference type="KEGG" id="flh:EJ997_08480"/>
<feature type="transmembrane region" description="Helical" evidence="1">
    <location>
        <begin position="88"/>
        <end position="108"/>
    </location>
</feature>
<dbReference type="RefSeq" id="WP_126704164.1">
    <property type="nucleotide sequence ID" value="NZ_CP034593.1"/>
</dbReference>